<evidence type="ECO:0000313" key="1">
    <source>
        <dbReference type="EMBL" id="EQB31973.1"/>
    </source>
</evidence>
<dbReference type="EMBL" id="AUWY01000081">
    <property type="protein sequence ID" value="EQB31973.1"/>
    <property type="molecule type" value="Genomic_DNA"/>
</dbReference>
<protein>
    <submittedName>
        <fullName evidence="1">Uncharacterized protein</fullName>
    </submittedName>
</protein>
<dbReference type="AlphaFoldDB" id="T0KEX4"/>
<dbReference type="PATRIC" id="fig|1346791.3.peg.2305"/>
<comment type="caution">
    <text evidence="1">The sequence shown here is derived from an EMBL/GenBank/DDBJ whole genome shotgun (WGS) entry which is preliminary data.</text>
</comment>
<dbReference type="RefSeq" id="WP_021318194.1">
    <property type="nucleotide sequence ID" value="NZ_AUWY01000081.1"/>
</dbReference>
<keyword evidence="2" id="KW-1185">Reference proteome</keyword>
<reference evidence="1 2" key="1">
    <citation type="journal article" date="2013" name="Genome Announc.">
        <title>Draft Genome Sequence of Sphingobium ummariense Strain RL-3, a Hexachlorocyclohexane-Degrading Bacterium.</title>
        <authorList>
            <person name="Kohli P."/>
            <person name="Dua A."/>
            <person name="Sangwan N."/>
            <person name="Oldach P."/>
            <person name="Khurana J.P."/>
            <person name="Lal R."/>
        </authorList>
    </citation>
    <scope>NUCLEOTIDE SEQUENCE [LARGE SCALE GENOMIC DNA]</scope>
    <source>
        <strain evidence="1 2">RL-3</strain>
    </source>
</reference>
<dbReference type="STRING" id="1346791.M529_11975"/>
<gene>
    <name evidence="1" type="ORF">M529_11975</name>
</gene>
<evidence type="ECO:0000313" key="2">
    <source>
        <dbReference type="Proteomes" id="UP000015523"/>
    </source>
</evidence>
<accession>T0KEX4</accession>
<name>T0KEX4_9SPHN</name>
<organism evidence="1 2">
    <name type="scientific">Sphingobium ummariense RL-3</name>
    <dbReference type="NCBI Taxonomy" id="1346791"/>
    <lineage>
        <taxon>Bacteria</taxon>
        <taxon>Pseudomonadati</taxon>
        <taxon>Pseudomonadota</taxon>
        <taxon>Alphaproteobacteria</taxon>
        <taxon>Sphingomonadales</taxon>
        <taxon>Sphingomonadaceae</taxon>
        <taxon>Sphingobium</taxon>
    </lineage>
</organism>
<proteinExistence type="predicted"/>
<dbReference type="Proteomes" id="UP000015523">
    <property type="component" value="Unassembled WGS sequence"/>
</dbReference>
<sequence>MTDWETMVAIARAQALQQAKMFDLRYFEAEDERSLLIQLVGKKDAGGEPYHPMRIETQIWKPLNADHGVADVSTDRGRWMA</sequence>